<dbReference type="KEGG" id="aaxa:NCTC10138_01517"/>
<dbReference type="SUPFAM" id="SSF51445">
    <property type="entry name" value="(Trans)glycosidases"/>
    <property type="match status" value="1"/>
</dbReference>
<dbReference type="AlphaFoldDB" id="A0A449BFC8"/>
<dbReference type="EMBL" id="LR215048">
    <property type="protein sequence ID" value="VEU81125.1"/>
    <property type="molecule type" value="Genomic_DNA"/>
</dbReference>
<dbReference type="InterPro" id="IPR017853">
    <property type="entry name" value="GH"/>
</dbReference>
<organism evidence="2 3">
    <name type="scientific">Haploplasma axanthum</name>
    <name type="common">Acholeplasma axanthum</name>
    <dbReference type="NCBI Taxonomy" id="29552"/>
    <lineage>
        <taxon>Bacteria</taxon>
        <taxon>Bacillati</taxon>
        <taxon>Mycoplasmatota</taxon>
        <taxon>Mollicutes</taxon>
        <taxon>Acholeplasmatales</taxon>
        <taxon>Acholeplasmataceae</taxon>
        <taxon>Haploplasma</taxon>
    </lineage>
</organism>
<dbReference type="Pfam" id="PF00128">
    <property type="entry name" value="Alpha-amylase"/>
    <property type="match status" value="2"/>
</dbReference>
<keyword evidence="2" id="KW-0328">Glycosyltransferase</keyword>
<dbReference type="SMART" id="SM00642">
    <property type="entry name" value="Aamy"/>
    <property type="match status" value="1"/>
</dbReference>
<dbReference type="STRING" id="1278311.GCA_000428705_00660"/>
<evidence type="ECO:0000259" key="1">
    <source>
        <dbReference type="SMART" id="SM00642"/>
    </source>
</evidence>
<dbReference type="InterPro" id="IPR006047">
    <property type="entry name" value="GH13_cat_dom"/>
</dbReference>
<reference evidence="2 3" key="1">
    <citation type="submission" date="2019-01" db="EMBL/GenBank/DDBJ databases">
        <authorList>
            <consortium name="Pathogen Informatics"/>
        </authorList>
    </citation>
    <scope>NUCLEOTIDE SEQUENCE [LARGE SCALE GENOMIC DNA]</scope>
    <source>
        <strain evidence="2 3">NCTC10138</strain>
    </source>
</reference>
<dbReference type="RefSeq" id="WP_026390290.1">
    <property type="nucleotide sequence ID" value="NZ_LR215048.1"/>
</dbReference>
<keyword evidence="3" id="KW-1185">Reference proteome</keyword>
<evidence type="ECO:0000313" key="3">
    <source>
        <dbReference type="Proteomes" id="UP000289841"/>
    </source>
</evidence>
<accession>A0A449BFC8</accession>
<proteinExistence type="predicted"/>
<dbReference type="Pfam" id="PF18612">
    <property type="entry name" value="Bac_A_amyl_C"/>
    <property type="match status" value="1"/>
</dbReference>
<dbReference type="Gene3D" id="3.20.20.80">
    <property type="entry name" value="Glycosidases"/>
    <property type="match status" value="1"/>
</dbReference>
<dbReference type="Proteomes" id="UP000289841">
    <property type="component" value="Chromosome"/>
</dbReference>
<dbReference type="PANTHER" id="PTHR47786:SF2">
    <property type="entry name" value="GLYCOSYL HYDROLASE FAMILY 13 CATALYTIC DOMAIN-CONTAINING PROTEIN"/>
    <property type="match status" value="1"/>
</dbReference>
<gene>
    <name evidence="2" type="primary">glgE2</name>
    <name evidence="2" type="ORF">NCTC10138_01517</name>
</gene>
<evidence type="ECO:0000313" key="2">
    <source>
        <dbReference type="EMBL" id="VEU81125.1"/>
    </source>
</evidence>
<name>A0A449BFC8_HAPAX</name>
<dbReference type="OrthoDB" id="9805159at2"/>
<dbReference type="InterPro" id="IPR041331">
    <property type="entry name" value="Bac_A_amyl_C"/>
</dbReference>
<sequence length="429" mass="50579">MAKQTKYELRNKSIYQVFIRQHSKTQDFKGVIKDLDRIKSMGFDIVYLLPFHPIGKVARKGSVGSPYSIMDYYAIDSLHGTLDDFLQLKMEVNKRGMLLMMDIVFNHTSRDSKLVKEHPKWFYKNEKGEFANRVGDWSDITDFDFSNKKLWKYLIDVLKYWSTKVDGFRCDVAPLIPIDFWIEARMEVDKLNSNLIWLTESVELGFIKYIRDLGFDASSDSMMYDAFDICYDYDIFKFMDGFLEGKNSLSRWLEEIIKQEMIYPKNYIKARSFENHDQERIASKVKSKNQLVNLVAMQFFLRGVPFIYAGGEYLNDKRPNLFENDLINWNKENSIESLIKKLNELNKEEILSTGVFDLVCKDFAMFSYKKNDRYLLGVFNLEDKLEVRTPLKDGTYLNLLNNKEVNIKNSIINDLKYPIIIDTRMINLK</sequence>
<dbReference type="PANTHER" id="PTHR47786">
    <property type="entry name" value="ALPHA-1,4-GLUCAN:MALTOSE-1-PHOSPHATE MALTOSYLTRANSFERASE"/>
    <property type="match status" value="1"/>
</dbReference>
<dbReference type="GO" id="GO:0016757">
    <property type="term" value="F:glycosyltransferase activity"/>
    <property type="evidence" value="ECO:0007669"/>
    <property type="project" value="UniProtKB-KW"/>
</dbReference>
<feature type="domain" description="Glycosyl hydrolase family 13 catalytic" evidence="1">
    <location>
        <begin position="16"/>
        <end position="346"/>
    </location>
</feature>
<dbReference type="EC" id="2.4.1.-" evidence="2"/>
<keyword evidence="2" id="KW-0808">Transferase</keyword>
<protein>
    <submittedName>
        <fullName evidence="2">Alpha-1,4-glucan:maltose-1-phosphate maltosyltransferase 2</fullName>
        <ecNumber evidence="2">2.4.1.-</ecNumber>
    </submittedName>
</protein>
<dbReference type="CDD" id="cd11313">
    <property type="entry name" value="AmyAc_arch_bac_AmyA"/>
    <property type="match status" value="1"/>
</dbReference>
<dbReference type="GO" id="GO:0005975">
    <property type="term" value="P:carbohydrate metabolic process"/>
    <property type="evidence" value="ECO:0007669"/>
    <property type="project" value="InterPro"/>
</dbReference>